<keyword evidence="2" id="KW-1185">Reference proteome</keyword>
<dbReference type="EMBL" id="JACAGK010000085">
    <property type="protein sequence ID" value="MDM1050305.1"/>
    <property type="molecule type" value="Genomic_DNA"/>
</dbReference>
<dbReference type="Pfam" id="PF05015">
    <property type="entry name" value="HigB-like_toxin"/>
    <property type="match status" value="1"/>
</dbReference>
<dbReference type="Proteomes" id="UP001170954">
    <property type="component" value="Unassembled WGS sequence"/>
</dbReference>
<dbReference type="SUPFAM" id="SSF143011">
    <property type="entry name" value="RelE-like"/>
    <property type="match status" value="1"/>
</dbReference>
<sequence>MIKSFTNKAIKALWQSGETKRLPPESVNKIIKILNYIDSINSISDLPEPIIKKYRIHALKKPPYQGFWSMDVSGNFRIIFRLENGDAYDLHYLDTH</sequence>
<dbReference type="InterPro" id="IPR007711">
    <property type="entry name" value="HigB-1"/>
</dbReference>
<dbReference type="PANTHER" id="PTHR40266">
    <property type="entry name" value="TOXIN HIGB-1"/>
    <property type="match status" value="1"/>
</dbReference>
<dbReference type="RefSeq" id="WP_149526591.1">
    <property type="nucleotide sequence ID" value="NZ_CP030848.1"/>
</dbReference>
<reference evidence="1" key="1">
    <citation type="submission" date="2020-06" db="EMBL/GenBank/DDBJ databases">
        <authorList>
            <person name="Dong N."/>
        </authorList>
    </citation>
    <scope>NUCLEOTIDE SEQUENCE</scope>
    <source>
        <strain evidence="1">R1692</strain>
    </source>
</reference>
<gene>
    <name evidence="1" type="ORF">HX018_18875</name>
</gene>
<dbReference type="Gene3D" id="3.30.2310.20">
    <property type="entry name" value="RelE-like"/>
    <property type="match status" value="1"/>
</dbReference>
<name>A0ABT7NST4_9SPHI</name>
<reference evidence="1" key="2">
    <citation type="journal article" date="2022" name="Sci. Total Environ.">
        <title>Prevalence, transmission, and molecular epidemiology of tet(X)-positive bacteria among humans, animals, and environmental niches in China: An epidemiological, and genomic-based study.</title>
        <authorList>
            <person name="Dong N."/>
            <person name="Zeng Y."/>
            <person name="Cai C."/>
            <person name="Sun C."/>
            <person name="Lu J."/>
            <person name="Liu C."/>
            <person name="Zhou H."/>
            <person name="Sun Q."/>
            <person name="Shu L."/>
            <person name="Wang H."/>
            <person name="Wang Y."/>
            <person name="Wang S."/>
            <person name="Wu C."/>
            <person name="Chan E.W."/>
            <person name="Chen G."/>
            <person name="Shen Z."/>
            <person name="Chen S."/>
            <person name="Zhang R."/>
        </authorList>
    </citation>
    <scope>NUCLEOTIDE SEQUENCE</scope>
    <source>
        <strain evidence="1">R1692</strain>
    </source>
</reference>
<comment type="caution">
    <text evidence="1">The sequence shown here is derived from an EMBL/GenBank/DDBJ whole genome shotgun (WGS) entry which is preliminary data.</text>
</comment>
<protein>
    <submittedName>
        <fullName evidence="1">Type II toxin-antitoxin system RelE/ParE family toxin</fullName>
    </submittedName>
</protein>
<evidence type="ECO:0000313" key="2">
    <source>
        <dbReference type="Proteomes" id="UP001170954"/>
    </source>
</evidence>
<accession>A0ABT7NST4</accession>
<evidence type="ECO:0000313" key="1">
    <source>
        <dbReference type="EMBL" id="MDM1050305.1"/>
    </source>
</evidence>
<organism evidence="1 2">
    <name type="scientific">Sphingobacterium hotanense</name>
    <dbReference type="NCBI Taxonomy" id="649196"/>
    <lineage>
        <taxon>Bacteria</taxon>
        <taxon>Pseudomonadati</taxon>
        <taxon>Bacteroidota</taxon>
        <taxon>Sphingobacteriia</taxon>
        <taxon>Sphingobacteriales</taxon>
        <taxon>Sphingobacteriaceae</taxon>
        <taxon>Sphingobacterium</taxon>
    </lineage>
</organism>
<proteinExistence type="predicted"/>
<dbReference type="InterPro" id="IPR035093">
    <property type="entry name" value="RelE/ParE_toxin_dom_sf"/>
</dbReference>
<dbReference type="PANTHER" id="PTHR40266:SF2">
    <property type="entry name" value="TOXIN HIGB-1"/>
    <property type="match status" value="1"/>
</dbReference>